<feature type="compositionally biased region" description="Basic residues" evidence="1">
    <location>
        <begin position="109"/>
        <end position="123"/>
    </location>
</feature>
<reference evidence="4" key="1">
    <citation type="journal article" date="2023" name="Mar. Drugs">
        <title>Gemmata algarum, a Novel Planctomycete Isolated from an Algal Mat, Displays Antimicrobial Activity.</title>
        <authorList>
            <person name="Kumar G."/>
            <person name="Kallscheuer N."/>
            <person name="Kashif M."/>
            <person name="Ahamad S."/>
            <person name="Jagadeeshwari U."/>
            <person name="Pannikurungottu S."/>
            <person name="Haufschild T."/>
            <person name="Kabuu M."/>
            <person name="Sasikala C."/>
            <person name="Jogler C."/>
            <person name="Ramana C."/>
        </authorList>
    </citation>
    <scope>NUCLEOTIDE SEQUENCE [LARGE SCALE GENOMIC DNA]</scope>
    <source>
        <strain evidence="4">JC673</strain>
    </source>
</reference>
<protein>
    <submittedName>
        <fullName evidence="3">Alternative ribosome rescue aminoacyl-tRNA hydrolase ArfB</fullName>
        <ecNumber evidence="3">3.1.1.29</ecNumber>
    </submittedName>
</protein>
<dbReference type="RefSeq" id="WP_320686576.1">
    <property type="nucleotide sequence ID" value="NZ_JAXBLV010000155.1"/>
</dbReference>
<gene>
    <name evidence="3" type="primary">arfB</name>
    <name evidence="3" type="ORF">R5W23_001084</name>
</gene>
<dbReference type="Gene3D" id="3.30.160.20">
    <property type="match status" value="1"/>
</dbReference>
<dbReference type="PANTHER" id="PTHR47814:SF1">
    <property type="entry name" value="PEPTIDYL-TRNA HYDROLASE ARFB"/>
    <property type="match status" value="1"/>
</dbReference>
<dbReference type="InterPro" id="IPR000352">
    <property type="entry name" value="Pep_chain_release_fac_I"/>
</dbReference>
<evidence type="ECO:0000259" key="2">
    <source>
        <dbReference type="Pfam" id="PF00472"/>
    </source>
</evidence>
<proteinExistence type="predicted"/>
<sequence>MLPITDTIIIADDELEWSFARSGGPGGQNVNKVASKAVLRWKASATAAAIPPGAKARMPVLFPSRFTTEGDVVIQSQATRDQERNKEDCLLKLAEMVRAALVEPVVRKKTKVSKGAKRRRVADKRRNSEKKQARRAGGDD</sequence>
<dbReference type="PANTHER" id="PTHR47814">
    <property type="entry name" value="PEPTIDYL-TRNA HYDROLASE ARFB"/>
    <property type="match status" value="1"/>
</dbReference>
<dbReference type="GO" id="GO:0004045">
    <property type="term" value="F:peptidyl-tRNA hydrolase activity"/>
    <property type="evidence" value="ECO:0007669"/>
    <property type="project" value="UniProtKB-EC"/>
</dbReference>
<dbReference type="NCBIfam" id="NF006718">
    <property type="entry name" value="PRK09256.1"/>
    <property type="match status" value="1"/>
</dbReference>
<organism evidence="3 4">
    <name type="scientific">Gemmata algarum</name>
    <dbReference type="NCBI Taxonomy" id="2975278"/>
    <lineage>
        <taxon>Bacteria</taxon>
        <taxon>Pseudomonadati</taxon>
        <taxon>Planctomycetota</taxon>
        <taxon>Planctomycetia</taxon>
        <taxon>Gemmatales</taxon>
        <taxon>Gemmataceae</taxon>
        <taxon>Gemmata</taxon>
    </lineage>
</organism>
<dbReference type="SUPFAM" id="SSF110916">
    <property type="entry name" value="Peptidyl-tRNA hydrolase domain-like"/>
    <property type="match status" value="1"/>
</dbReference>
<feature type="region of interest" description="Disordered" evidence="1">
    <location>
        <begin position="109"/>
        <end position="140"/>
    </location>
</feature>
<dbReference type="EC" id="3.1.1.29" evidence="3"/>
<accession>A0ABU5EY92</accession>
<keyword evidence="4" id="KW-1185">Reference proteome</keyword>
<name>A0ABU5EY92_9BACT</name>
<dbReference type="Pfam" id="PF00472">
    <property type="entry name" value="RF-1"/>
    <property type="match status" value="1"/>
</dbReference>
<dbReference type="Proteomes" id="UP001272242">
    <property type="component" value="Unassembled WGS sequence"/>
</dbReference>
<dbReference type="EMBL" id="JAXBLV010000155">
    <property type="protein sequence ID" value="MDY3559898.1"/>
    <property type="molecule type" value="Genomic_DNA"/>
</dbReference>
<comment type="caution">
    <text evidence="3">The sequence shown here is derived from an EMBL/GenBank/DDBJ whole genome shotgun (WGS) entry which is preliminary data.</text>
</comment>
<feature type="compositionally biased region" description="Basic and acidic residues" evidence="1">
    <location>
        <begin position="124"/>
        <end position="140"/>
    </location>
</feature>
<evidence type="ECO:0000313" key="4">
    <source>
        <dbReference type="Proteomes" id="UP001272242"/>
    </source>
</evidence>
<evidence type="ECO:0000256" key="1">
    <source>
        <dbReference type="SAM" id="MobiDB-lite"/>
    </source>
</evidence>
<evidence type="ECO:0000313" key="3">
    <source>
        <dbReference type="EMBL" id="MDY3559898.1"/>
    </source>
</evidence>
<feature type="domain" description="Prokaryotic-type class I peptide chain release factors" evidence="2">
    <location>
        <begin position="8"/>
        <end position="133"/>
    </location>
</feature>
<keyword evidence="3" id="KW-0378">Hydrolase</keyword>